<dbReference type="Pfam" id="PF02604">
    <property type="entry name" value="PhdYeFM_antitox"/>
    <property type="match status" value="1"/>
</dbReference>
<dbReference type="InterPro" id="IPR006442">
    <property type="entry name" value="Antitoxin_Phd/YefM"/>
</dbReference>
<protein>
    <recommendedName>
        <fullName evidence="2">Antitoxin</fullName>
    </recommendedName>
</protein>
<dbReference type="EMBL" id="CP115668">
    <property type="protein sequence ID" value="WCC80373.1"/>
    <property type="molecule type" value="Genomic_DNA"/>
</dbReference>
<accession>A0ABY7R176</accession>
<evidence type="ECO:0000256" key="3">
    <source>
        <dbReference type="SAM" id="MobiDB-lite"/>
    </source>
</evidence>
<evidence type="ECO:0000256" key="2">
    <source>
        <dbReference type="RuleBase" id="RU362080"/>
    </source>
</evidence>
<feature type="region of interest" description="Disordered" evidence="3">
    <location>
        <begin position="1"/>
        <end position="30"/>
    </location>
</feature>
<sequence length="83" mass="9617">MGKTVTSREFNRDVTAAKRAARQGPVTITEHGRPSHVLMTIEEFERLAGTQERMGDILWRNQDLSVEFEVPERRIEPPRELEL</sequence>
<proteinExistence type="inferred from homology"/>
<name>A0ABY7R176_9ACTN</name>
<reference evidence="4 5" key="1">
    <citation type="submission" date="2023-06" db="EMBL/GenBank/DDBJ databases">
        <title>The Gram-positive Non-spore-bearing Anaerobic Bacilli of Human Feces.</title>
        <authorList>
            <person name="Eggerth A.H."/>
        </authorList>
    </citation>
    <scope>NUCLEOTIDE SEQUENCE [LARGE SCALE GENOMIC DNA]</scope>
    <source>
        <strain evidence="4 5">CBA3108</strain>
    </source>
</reference>
<dbReference type="NCBIfam" id="TIGR01552">
    <property type="entry name" value="phd_fam"/>
    <property type="match status" value="1"/>
</dbReference>
<comment type="similarity">
    <text evidence="1 2">Belongs to the phD/YefM antitoxin family.</text>
</comment>
<dbReference type="Gene3D" id="3.40.1620.10">
    <property type="entry name" value="YefM-like domain"/>
    <property type="match status" value="1"/>
</dbReference>
<dbReference type="SUPFAM" id="SSF143120">
    <property type="entry name" value="YefM-like"/>
    <property type="match status" value="1"/>
</dbReference>
<evidence type="ECO:0000256" key="1">
    <source>
        <dbReference type="ARBA" id="ARBA00009981"/>
    </source>
</evidence>
<evidence type="ECO:0000313" key="5">
    <source>
        <dbReference type="Proteomes" id="UP001212097"/>
    </source>
</evidence>
<gene>
    <name evidence="4" type="ORF">O6R08_02235</name>
</gene>
<organism evidence="4 5">
    <name type="scientific">Cutibacterium equinum</name>
    <dbReference type="NCBI Taxonomy" id="3016342"/>
    <lineage>
        <taxon>Bacteria</taxon>
        <taxon>Bacillati</taxon>
        <taxon>Actinomycetota</taxon>
        <taxon>Actinomycetes</taxon>
        <taxon>Propionibacteriales</taxon>
        <taxon>Propionibacteriaceae</taxon>
        <taxon>Cutibacterium</taxon>
    </lineage>
</organism>
<dbReference type="Proteomes" id="UP001212097">
    <property type="component" value="Chromosome"/>
</dbReference>
<dbReference type="RefSeq" id="WP_271418554.1">
    <property type="nucleotide sequence ID" value="NZ_CP115668.1"/>
</dbReference>
<dbReference type="InterPro" id="IPR036165">
    <property type="entry name" value="YefM-like_sf"/>
</dbReference>
<comment type="function">
    <text evidence="2">Antitoxin component of a type II toxin-antitoxin (TA) system.</text>
</comment>
<keyword evidence="5" id="KW-1185">Reference proteome</keyword>
<evidence type="ECO:0000313" key="4">
    <source>
        <dbReference type="EMBL" id="WCC80373.1"/>
    </source>
</evidence>